<name>A0ABU4V9P7_9PSEU</name>
<feature type="domain" description="N-acetyltransferase" evidence="1">
    <location>
        <begin position="112"/>
        <end position="252"/>
    </location>
</feature>
<dbReference type="EMBL" id="JAXAVU010000016">
    <property type="protein sequence ID" value="MDX8148527.1"/>
    <property type="molecule type" value="Genomic_DNA"/>
</dbReference>
<dbReference type="InterPro" id="IPR016181">
    <property type="entry name" value="Acyl_CoA_acyltransferase"/>
</dbReference>
<dbReference type="RefSeq" id="WP_319980516.1">
    <property type="nucleotide sequence ID" value="NZ_JAXAVU010000016.1"/>
</dbReference>
<reference evidence="2 3" key="1">
    <citation type="submission" date="2023-11" db="EMBL/GenBank/DDBJ databases">
        <title>Lentzea sokolovensis, sp. nov., Lentzea kristufkii, sp. nov., and Lentzea miocenensis, sp. nov., rare actinobacteria from Sokolov Coal Basin, Miocene lacustrine sediment, Czech Republic.</title>
        <authorList>
            <person name="Lara A."/>
            <person name="Kotroba L."/>
            <person name="Nouioui I."/>
            <person name="Neumann-Schaal M."/>
            <person name="Mast Y."/>
            <person name="Chronakova A."/>
        </authorList>
    </citation>
    <scope>NUCLEOTIDE SEQUENCE [LARGE SCALE GENOMIC DNA]</scope>
    <source>
        <strain evidence="2 3">BCCO 10_0061</strain>
    </source>
</reference>
<evidence type="ECO:0000313" key="3">
    <source>
        <dbReference type="Proteomes" id="UP001285352"/>
    </source>
</evidence>
<evidence type="ECO:0000259" key="1">
    <source>
        <dbReference type="PROSITE" id="PS51186"/>
    </source>
</evidence>
<dbReference type="Gene3D" id="3.40.630.30">
    <property type="match status" value="1"/>
</dbReference>
<sequence>MSSEVSRAVRALHRRAGWACDAASEAGVPGRFRVWEQAGAMAVLATDPALGFLSTVSGETVPAAIDLVDSADWRGVKPTLVVPAEPAVAAENALVTAGFARMADRLLAVNRLTVRPRPEEGAGLDVVAAGAADAFVEVLLAGYEVGGTVAAFIRAEHRLPMMRRFLAVAGGTPIAAAAMTIHGDVAVLGGASTLPAYRGRGAQSLLLRHRLRVAADAGCVLAVATARPESVSAANLQRAGFRLERRAAWARS</sequence>
<accession>A0ABU4V9P7</accession>
<dbReference type="InterPro" id="IPR000182">
    <property type="entry name" value="GNAT_dom"/>
</dbReference>
<dbReference type="Pfam" id="PF00583">
    <property type="entry name" value="Acetyltransf_1"/>
    <property type="match status" value="1"/>
</dbReference>
<organism evidence="2 3">
    <name type="scientific">Lentzea sokolovensis</name>
    <dbReference type="NCBI Taxonomy" id="3095429"/>
    <lineage>
        <taxon>Bacteria</taxon>
        <taxon>Bacillati</taxon>
        <taxon>Actinomycetota</taxon>
        <taxon>Actinomycetes</taxon>
        <taxon>Pseudonocardiales</taxon>
        <taxon>Pseudonocardiaceae</taxon>
        <taxon>Lentzea</taxon>
    </lineage>
</organism>
<dbReference type="Proteomes" id="UP001285352">
    <property type="component" value="Unassembled WGS sequence"/>
</dbReference>
<proteinExistence type="predicted"/>
<gene>
    <name evidence="2" type="ORF">SK854_40880</name>
</gene>
<comment type="caution">
    <text evidence="2">The sequence shown here is derived from an EMBL/GenBank/DDBJ whole genome shotgun (WGS) entry which is preliminary data.</text>
</comment>
<dbReference type="PROSITE" id="PS51186">
    <property type="entry name" value="GNAT"/>
    <property type="match status" value="1"/>
</dbReference>
<dbReference type="CDD" id="cd04301">
    <property type="entry name" value="NAT_SF"/>
    <property type="match status" value="1"/>
</dbReference>
<protein>
    <submittedName>
        <fullName evidence="2">GNAT family N-acetyltransferase</fullName>
    </submittedName>
</protein>
<evidence type="ECO:0000313" key="2">
    <source>
        <dbReference type="EMBL" id="MDX8148527.1"/>
    </source>
</evidence>
<keyword evidence="3" id="KW-1185">Reference proteome</keyword>
<reference evidence="2 3" key="2">
    <citation type="submission" date="2023-11" db="EMBL/GenBank/DDBJ databases">
        <authorList>
            <person name="Lara A.C."/>
            <person name="Chronakova A."/>
        </authorList>
    </citation>
    <scope>NUCLEOTIDE SEQUENCE [LARGE SCALE GENOMIC DNA]</scope>
    <source>
        <strain evidence="2 3">BCCO 10_0061</strain>
    </source>
</reference>
<dbReference type="SUPFAM" id="SSF55729">
    <property type="entry name" value="Acyl-CoA N-acyltransferases (Nat)"/>
    <property type="match status" value="1"/>
</dbReference>